<sequence length="281" mass="28770">GGSGSYTHSVYLFKGFRYNGAVGLLSFTGGGTALTVAEINDPSANVSVASVNEIQFDVDSGFALTDLTGGVVKVAMESTFKKWNISGQDTLIAQAVDEVTLAQGSGIVLTTTAPPTSTATYAVKVAASKFTINTGSGDVSQPALTLVAGGTYKFDTSDGTNATHTFKFSTTSDGSHNSGTESTTNVTTSGTPGSANAYTQISIKNDTPALYYYCSVHASMGGSAATPQKTLTISSTSSVNLSAVAQDILPDADVTRDLGSSAKKWDELYLSGNNLVLGNAT</sequence>
<gene>
    <name evidence="2" type="ORF">METZ01_LOCUS405232</name>
</gene>
<proteinExistence type="predicted"/>
<feature type="non-terminal residue" evidence="2">
    <location>
        <position position="1"/>
    </location>
</feature>
<feature type="compositionally biased region" description="Low complexity" evidence="1">
    <location>
        <begin position="178"/>
        <end position="191"/>
    </location>
</feature>
<dbReference type="AlphaFoldDB" id="A0A382W2N8"/>
<dbReference type="EMBL" id="UINC01156135">
    <property type="protein sequence ID" value="SVD52378.1"/>
    <property type="molecule type" value="Genomic_DNA"/>
</dbReference>
<feature type="region of interest" description="Disordered" evidence="1">
    <location>
        <begin position="169"/>
        <end position="191"/>
    </location>
</feature>
<protein>
    <submittedName>
        <fullName evidence="2">Uncharacterized protein</fullName>
    </submittedName>
</protein>
<organism evidence="2">
    <name type="scientific">marine metagenome</name>
    <dbReference type="NCBI Taxonomy" id="408172"/>
    <lineage>
        <taxon>unclassified sequences</taxon>
        <taxon>metagenomes</taxon>
        <taxon>ecological metagenomes</taxon>
    </lineage>
</organism>
<evidence type="ECO:0000256" key="1">
    <source>
        <dbReference type="SAM" id="MobiDB-lite"/>
    </source>
</evidence>
<name>A0A382W2N8_9ZZZZ</name>
<accession>A0A382W2N8</accession>
<feature type="non-terminal residue" evidence="2">
    <location>
        <position position="281"/>
    </location>
</feature>
<reference evidence="2" key="1">
    <citation type="submission" date="2018-05" db="EMBL/GenBank/DDBJ databases">
        <authorList>
            <person name="Lanie J.A."/>
            <person name="Ng W.-L."/>
            <person name="Kazmierczak K.M."/>
            <person name="Andrzejewski T.M."/>
            <person name="Davidsen T.M."/>
            <person name="Wayne K.J."/>
            <person name="Tettelin H."/>
            <person name="Glass J.I."/>
            <person name="Rusch D."/>
            <person name="Podicherti R."/>
            <person name="Tsui H.-C.T."/>
            <person name="Winkler M.E."/>
        </authorList>
    </citation>
    <scope>NUCLEOTIDE SEQUENCE</scope>
</reference>
<evidence type="ECO:0000313" key="2">
    <source>
        <dbReference type="EMBL" id="SVD52378.1"/>
    </source>
</evidence>